<sequence length="156" mass="18298">MYQQNFDFLYEIIKHILTKASYNLVKKLYFTCKYFPEKFRLYLIDNISRETKITFNDSTKEYAAGLNASLKDKVWIGDKIITSQKCLSLWISKIEKCTINELFITSFEDFSWNDFKILTKAGTLKDLTIGKLLDSANEMVSVEDICVYVPRITKLR</sequence>
<accession>A0AC34GAP4</accession>
<evidence type="ECO:0000313" key="2">
    <source>
        <dbReference type="WBParaSite" id="ES5_v2.g26776.t1"/>
    </source>
</evidence>
<proteinExistence type="predicted"/>
<protein>
    <submittedName>
        <fullName evidence="2">Uncharacterized protein</fullName>
    </submittedName>
</protein>
<name>A0AC34GAP4_9BILA</name>
<evidence type="ECO:0000313" key="1">
    <source>
        <dbReference type="Proteomes" id="UP000887579"/>
    </source>
</evidence>
<dbReference type="WBParaSite" id="ES5_v2.g26776.t1">
    <property type="protein sequence ID" value="ES5_v2.g26776.t1"/>
    <property type="gene ID" value="ES5_v2.g26776"/>
</dbReference>
<dbReference type="Proteomes" id="UP000887579">
    <property type="component" value="Unplaced"/>
</dbReference>
<reference evidence="2" key="1">
    <citation type="submission" date="2022-11" db="UniProtKB">
        <authorList>
            <consortium name="WormBaseParasite"/>
        </authorList>
    </citation>
    <scope>IDENTIFICATION</scope>
</reference>
<organism evidence="1 2">
    <name type="scientific">Panagrolaimus sp. ES5</name>
    <dbReference type="NCBI Taxonomy" id="591445"/>
    <lineage>
        <taxon>Eukaryota</taxon>
        <taxon>Metazoa</taxon>
        <taxon>Ecdysozoa</taxon>
        <taxon>Nematoda</taxon>
        <taxon>Chromadorea</taxon>
        <taxon>Rhabditida</taxon>
        <taxon>Tylenchina</taxon>
        <taxon>Panagrolaimomorpha</taxon>
        <taxon>Panagrolaimoidea</taxon>
        <taxon>Panagrolaimidae</taxon>
        <taxon>Panagrolaimus</taxon>
    </lineage>
</organism>